<dbReference type="Proteomes" id="UP001500167">
    <property type="component" value="Unassembled WGS sequence"/>
</dbReference>
<evidence type="ECO:0000313" key="1">
    <source>
        <dbReference type="EMBL" id="GAA4185662.1"/>
    </source>
</evidence>
<comment type="caution">
    <text evidence="1">The sequence shown here is derived from an EMBL/GenBank/DDBJ whole genome shotgun (WGS) entry which is preliminary data.</text>
</comment>
<proteinExistence type="predicted"/>
<sequence>MSVSGKFLLLLFIISLSSYLWPVYGQKRNEYRGTILSADTTLLLRGINLLNLSSKKHTVSDEYGNFVFDYKLGDTIEFRHDHWETKLVYGDKLKDSVFLKKRPIVLDEIVITRNRHNKEIDDLKEIEKEKNKKAGIYYGGKPPIALLNPFGGKPITFFYELFSKNGKRARAMEKNIQHVIKESKIDSVFNRNAVKMSTSIKDEDITPFMEAYRPSFEQVQSWNTYDLYLYIQKSYESFTTKRE</sequence>
<protein>
    <recommendedName>
        <fullName evidence="3">Carboxypeptidase regulatory-like domain-containing protein</fullName>
    </recommendedName>
</protein>
<accession>A0ABP8AKX2</accession>
<evidence type="ECO:0000313" key="2">
    <source>
        <dbReference type="Proteomes" id="UP001500167"/>
    </source>
</evidence>
<dbReference type="EMBL" id="BAAAZK010000009">
    <property type="protein sequence ID" value="GAA4185662.1"/>
    <property type="molecule type" value="Genomic_DNA"/>
</dbReference>
<name>A0ABP8AKX2_9SPHI</name>
<gene>
    <name evidence="1" type="ORF">GCM10022218_47800</name>
</gene>
<evidence type="ECO:0008006" key="3">
    <source>
        <dbReference type="Google" id="ProtNLM"/>
    </source>
</evidence>
<reference evidence="2" key="1">
    <citation type="journal article" date="2019" name="Int. J. Syst. Evol. Microbiol.">
        <title>The Global Catalogue of Microorganisms (GCM) 10K type strain sequencing project: providing services to taxonomists for standard genome sequencing and annotation.</title>
        <authorList>
            <consortium name="The Broad Institute Genomics Platform"/>
            <consortium name="The Broad Institute Genome Sequencing Center for Infectious Disease"/>
            <person name="Wu L."/>
            <person name="Ma J."/>
        </authorList>
    </citation>
    <scope>NUCLEOTIDE SEQUENCE [LARGE SCALE GENOMIC DNA]</scope>
    <source>
        <strain evidence="2">JCM 16722</strain>
    </source>
</reference>
<keyword evidence="2" id="KW-1185">Reference proteome</keyword>
<organism evidence="1 2">
    <name type="scientific">Sphingobacterium ginsenosidimutans</name>
    <dbReference type="NCBI Taxonomy" id="687845"/>
    <lineage>
        <taxon>Bacteria</taxon>
        <taxon>Pseudomonadati</taxon>
        <taxon>Bacteroidota</taxon>
        <taxon>Sphingobacteriia</taxon>
        <taxon>Sphingobacteriales</taxon>
        <taxon>Sphingobacteriaceae</taxon>
        <taxon>Sphingobacterium</taxon>
    </lineage>
</organism>